<comment type="cofactor">
    <cofactor evidence="1">
        <name>NAD(+)</name>
        <dbReference type="ChEBI" id="CHEBI:57540"/>
    </cofactor>
</comment>
<dbReference type="EMBL" id="CP154792">
    <property type="protein sequence ID" value="XAN14219.1"/>
    <property type="molecule type" value="Genomic_DNA"/>
</dbReference>
<proteinExistence type="predicted"/>
<evidence type="ECO:0000259" key="6">
    <source>
        <dbReference type="Pfam" id="PF17391"/>
    </source>
</evidence>
<evidence type="ECO:0000256" key="1">
    <source>
        <dbReference type="ARBA" id="ARBA00001911"/>
    </source>
</evidence>
<dbReference type="PROSITE" id="PS01233">
    <property type="entry name" value="UROCANASE"/>
    <property type="match status" value="1"/>
</dbReference>
<protein>
    <recommendedName>
        <fullName evidence="4">Urocanate hydratase</fullName>
        <ecNumber evidence="4">4.2.1.49</ecNumber>
    </recommendedName>
</protein>
<evidence type="ECO:0000313" key="8">
    <source>
        <dbReference type="EMBL" id="XAN14219.1"/>
    </source>
</evidence>
<dbReference type="PANTHER" id="PTHR12216">
    <property type="entry name" value="UROCANATE HYDRATASE"/>
    <property type="match status" value="1"/>
</dbReference>
<dbReference type="Pfam" id="PF17391">
    <property type="entry name" value="Urocanase_N"/>
    <property type="match status" value="1"/>
</dbReference>
<keyword evidence="9" id="KW-1185">Reference proteome</keyword>
<dbReference type="InterPro" id="IPR023637">
    <property type="entry name" value="Urocanase-like"/>
</dbReference>
<dbReference type="EC" id="4.2.1.49" evidence="4"/>
<dbReference type="InterPro" id="IPR035400">
    <property type="entry name" value="Urocanase_N"/>
</dbReference>
<accession>A0ABZ3G0W6</accession>
<name>A0ABZ3G0W6_ACHDE</name>
<dbReference type="GO" id="GO:0016153">
    <property type="term" value="F:urocanate hydratase activity"/>
    <property type="evidence" value="ECO:0007669"/>
    <property type="project" value="UniProtKB-EC"/>
</dbReference>
<evidence type="ECO:0000256" key="4">
    <source>
        <dbReference type="NCBIfam" id="TIGR01228"/>
    </source>
</evidence>
<dbReference type="Pfam" id="PF01175">
    <property type="entry name" value="Urocanase"/>
    <property type="match status" value="1"/>
</dbReference>
<dbReference type="InterPro" id="IPR035085">
    <property type="entry name" value="Urocanase_Rossmann-like"/>
</dbReference>
<dbReference type="InterPro" id="IPR035401">
    <property type="entry name" value="Urocanase_C"/>
</dbReference>
<dbReference type="PIRSF" id="PIRSF001423">
    <property type="entry name" value="Urocanate_hydrat"/>
    <property type="match status" value="1"/>
</dbReference>
<dbReference type="InterPro" id="IPR036190">
    <property type="entry name" value="Urocanase_sf"/>
</dbReference>
<dbReference type="Gene3D" id="3.40.1770.10">
    <property type="entry name" value="Urocanase superfamily"/>
    <property type="match status" value="1"/>
</dbReference>
<evidence type="ECO:0000259" key="5">
    <source>
        <dbReference type="Pfam" id="PF01175"/>
    </source>
</evidence>
<evidence type="ECO:0000313" key="9">
    <source>
        <dbReference type="Proteomes" id="UP001446337"/>
    </source>
</evidence>
<evidence type="ECO:0000256" key="3">
    <source>
        <dbReference type="ARBA" id="ARBA00023239"/>
    </source>
</evidence>
<dbReference type="InterPro" id="IPR023636">
    <property type="entry name" value="Urocanase_CS"/>
</dbReference>
<dbReference type="SUPFAM" id="SSF111326">
    <property type="entry name" value="Urocanase"/>
    <property type="match status" value="1"/>
</dbReference>
<gene>
    <name evidence="8" type="ORF">AAIK43_22895</name>
</gene>
<dbReference type="Proteomes" id="UP001446337">
    <property type="component" value="Chromosome"/>
</dbReference>
<sequence>MEPRRIRAQRGTALRCKGWHQEVILRMLENNLENGERPEDLVIYMSAAKAARDWDSFDRIVQALKTLDNDETLIVQSGKPVARFRTHERAPRVLLANGNVLGRWAGDDAMFQLEQRGLTILPGMTAACWQYIGSQGIVQGTYQSFVGAAHQYFGGSLAGRVILTAGCGGMGGAQPLAGKMAGAATLVVDANPDALQRRADTGYLDTIAASLDDALARIQALAGAGEGGSVGLAGNAADLYEAMLARGFQPDIVTDQCMVDPYRGYVPSGSTPAQAARWIQEDPAAALAAAAATLLRHAGAILEFQRRGALAFEYGNTLRARAVEAGLPQAAELESFVTLFIRPLFCQGIGPFRWVAASGDPKDIEAVDAIIDETFDADHPIRHWIGMARRHIQFQGLPARIGWLGHGERSRLALRVNEAVASGRISAPIAFTRDHLDAGSVASPYRETEKMQDGSDAIADWPLLNAMLACSGGATLVAIHSNGNKSQSAGHTVIADGTPLAAERLAAVLDGDTGIGVTRYAEAGYEQALGVAEAAGLGVAGAGRQA</sequence>
<dbReference type="NCBIfam" id="TIGR01228">
    <property type="entry name" value="hutU"/>
    <property type="match status" value="1"/>
</dbReference>
<dbReference type="InterPro" id="IPR038364">
    <property type="entry name" value="Urocanase_central_sf"/>
</dbReference>
<feature type="domain" description="Urocanase Rossmann-like" evidence="5">
    <location>
        <begin position="133"/>
        <end position="338"/>
    </location>
</feature>
<keyword evidence="2" id="KW-0520">NAD</keyword>
<keyword evidence="3 8" id="KW-0456">Lyase</keyword>
<evidence type="ECO:0000259" key="7">
    <source>
        <dbReference type="Pfam" id="PF17392"/>
    </source>
</evidence>
<feature type="domain" description="Urocanase N-terminal" evidence="6">
    <location>
        <begin position="6"/>
        <end position="129"/>
    </location>
</feature>
<feature type="domain" description="Urocanase C-terminal" evidence="7">
    <location>
        <begin position="343"/>
        <end position="533"/>
    </location>
</feature>
<evidence type="ECO:0000256" key="2">
    <source>
        <dbReference type="ARBA" id="ARBA00023027"/>
    </source>
</evidence>
<dbReference type="Gene3D" id="3.40.50.10730">
    <property type="entry name" value="Urocanase like domains"/>
    <property type="match status" value="1"/>
</dbReference>
<dbReference type="Pfam" id="PF17392">
    <property type="entry name" value="Urocanase_C"/>
    <property type="match status" value="1"/>
</dbReference>
<dbReference type="PANTHER" id="PTHR12216:SF4">
    <property type="entry name" value="UROCANATE HYDRATASE"/>
    <property type="match status" value="1"/>
</dbReference>
<dbReference type="NCBIfam" id="NF003820">
    <property type="entry name" value="PRK05414.1"/>
    <property type="match status" value="1"/>
</dbReference>
<reference evidence="8 9" key="1">
    <citation type="submission" date="2024-05" db="EMBL/GenBank/DDBJ databases">
        <title>Achromobacter denitrificans. BP1, complete genome.</title>
        <authorList>
            <person name="Zhang B."/>
        </authorList>
    </citation>
    <scope>NUCLEOTIDE SEQUENCE [LARGE SCALE GENOMIC DNA]</scope>
    <source>
        <strain evidence="8 9">BP1</strain>
    </source>
</reference>
<dbReference type="RefSeq" id="WP_088446906.1">
    <property type="nucleotide sequence ID" value="NZ_CP020917.1"/>
</dbReference>
<organism evidence="8 9">
    <name type="scientific">Achromobacter denitrificans</name>
    <name type="common">Alcaligenes denitrificans</name>
    <dbReference type="NCBI Taxonomy" id="32002"/>
    <lineage>
        <taxon>Bacteria</taxon>
        <taxon>Pseudomonadati</taxon>
        <taxon>Pseudomonadota</taxon>
        <taxon>Betaproteobacteria</taxon>
        <taxon>Burkholderiales</taxon>
        <taxon>Alcaligenaceae</taxon>
        <taxon>Achromobacter</taxon>
    </lineage>
</organism>